<dbReference type="Gramene" id="TKW30808">
    <property type="protein sequence ID" value="TKW30808"/>
    <property type="gene ID" value="SEVIR_2G062200v2"/>
</dbReference>
<sequence>MTPRPSARAGSRPRPPAPNLGQRRRSPTLAGAAVRLCRATATTAVRFGRVVPAVTICTRWAAVAGEEIEPKTREPRCNNRMDSTVEEPIVTGEWCGEGTAAGSVGVAHAGTDGGRPGRSCPVRWMAGSLAGAAGVAAVAPRGSAATMTLRGKAAMALHGGGRWLPPQAAAHLCASSSTGSSARPVQDEDAGSFAPPRQAPPTSPIRPSSSHGAMPCI</sequence>
<name>A0A4U6VM79_SETVI</name>
<evidence type="ECO:0000313" key="2">
    <source>
        <dbReference type="EMBL" id="TKW30808.1"/>
    </source>
</evidence>
<dbReference type="AlphaFoldDB" id="A0A4U6VM79"/>
<dbReference type="Proteomes" id="UP000298652">
    <property type="component" value="Chromosome 2"/>
</dbReference>
<protein>
    <submittedName>
        <fullName evidence="2">Uncharacterized protein</fullName>
    </submittedName>
</protein>
<feature type="compositionally biased region" description="Low complexity" evidence="1">
    <location>
        <begin position="1"/>
        <end position="12"/>
    </location>
</feature>
<feature type="region of interest" description="Disordered" evidence="1">
    <location>
        <begin position="1"/>
        <end position="27"/>
    </location>
</feature>
<feature type="compositionally biased region" description="Polar residues" evidence="1">
    <location>
        <begin position="174"/>
        <end position="183"/>
    </location>
</feature>
<organism evidence="2 3">
    <name type="scientific">Setaria viridis</name>
    <name type="common">Green bristlegrass</name>
    <name type="synonym">Setaria italica subsp. viridis</name>
    <dbReference type="NCBI Taxonomy" id="4556"/>
    <lineage>
        <taxon>Eukaryota</taxon>
        <taxon>Viridiplantae</taxon>
        <taxon>Streptophyta</taxon>
        <taxon>Embryophyta</taxon>
        <taxon>Tracheophyta</taxon>
        <taxon>Spermatophyta</taxon>
        <taxon>Magnoliopsida</taxon>
        <taxon>Liliopsida</taxon>
        <taxon>Poales</taxon>
        <taxon>Poaceae</taxon>
        <taxon>PACMAD clade</taxon>
        <taxon>Panicoideae</taxon>
        <taxon>Panicodae</taxon>
        <taxon>Paniceae</taxon>
        <taxon>Cenchrinae</taxon>
        <taxon>Setaria</taxon>
    </lineage>
</organism>
<keyword evidence="3" id="KW-1185">Reference proteome</keyword>
<evidence type="ECO:0000256" key="1">
    <source>
        <dbReference type="SAM" id="MobiDB-lite"/>
    </source>
</evidence>
<gene>
    <name evidence="2" type="ORF">SEVIR_2G062200v2</name>
</gene>
<dbReference type="EMBL" id="CM016553">
    <property type="protein sequence ID" value="TKW30808.1"/>
    <property type="molecule type" value="Genomic_DNA"/>
</dbReference>
<proteinExistence type="predicted"/>
<accession>A0A4U6VM79</accession>
<feature type="region of interest" description="Disordered" evidence="1">
    <location>
        <begin position="174"/>
        <end position="217"/>
    </location>
</feature>
<reference evidence="2" key="1">
    <citation type="submission" date="2019-03" db="EMBL/GenBank/DDBJ databases">
        <title>WGS assembly of Setaria viridis.</title>
        <authorList>
            <person name="Huang P."/>
            <person name="Jenkins J."/>
            <person name="Grimwood J."/>
            <person name="Barry K."/>
            <person name="Healey A."/>
            <person name="Mamidi S."/>
            <person name="Sreedasyam A."/>
            <person name="Shu S."/>
            <person name="Feldman M."/>
            <person name="Wu J."/>
            <person name="Yu Y."/>
            <person name="Chen C."/>
            <person name="Johnson J."/>
            <person name="Rokhsar D."/>
            <person name="Baxter I."/>
            <person name="Schmutz J."/>
            <person name="Brutnell T."/>
            <person name="Kellogg E."/>
        </authorList>
    </citation>
    <scope>NUCLEOTIDE SEQUENCE [LARGE SCALE GENOMIC DNA]</scope>
</reference>
<evidence type="ECO:0000313" key="3">
    <source>
        <dbReference type="Proteomes" id="UP000298652"/>
    </source>
</evidence>